<dbReference type="Proteomes" id="UP001596317">
    <property type="component" value="Unassembled WGS sequence"/>
</dbReference>
<evidence type="ECO:0000313" key="1">
    <source>
        <dbReference type="EMBL" id="MFC6659896.1"/>
    </source>
</evidence>
<accession>A0ABW1ZGB8</accession>
<reference evidence="2" key="1">
    <citation type="journal article" date="2019" name="Int. J. Syst. Evol. Microbiol.">
        <title>The Global Catalogue of Microorganisms (GCM) 10K type strain sequencing project: providing services to taxonomists for standard genome sequencing and annotation.</title>
        <authorList>
            <consortium name="The Broad Institute Genomics Platform"/>
            <consortium name="The Broad Institute Genome Sequencing Center for Infectious Disease"/>
            <person name="Wu L."/>
            <person name="Ma J."/>
        </authorList>
    </citation>
    <scope>NUCLEOTIDE SEQUENCE [LARGE SCALE GENOMIC DNA]</scope>
    <source>
        <strain evidence="2">CCUG 63830</strain>
    </source>
</reference>
<dbReference type="RefSeq" id="WP_224612821.1">
    <property type="nucleotide sequence ID" value="NZ_JAIQXV010000037.1"/>
</dbReference>
<keyword evidence="2" id="KW-1185">Reference proteome</keyword>
<name>A0ABW1ZGB8_9DEIO</name>
<dbReference type="Gene3D" id="3.40.50.2300">
    <property type="match status" value="1"/>
</dbReference>
<proteinExistence type="predicted"/>
<sequence length="114" mass="12759">MVFLCTQNKLRSLTAEVLFRETGEWEVVSAGTHPAALTPLTRDLLEWADVAVCMQKQHRDVVRTQFRGALPDERVVTLGIPDNYEFMAPELVTLLQQKVPARLGTLTPRTAPAD</sequence>
<dbReference type="InterPro" id="IPR036196">
    <property type="entry name" value="Ptyr_pPase_sf"/>
</dbReference>
<dbReference type="EMBL" id="JBHSWB010000001">
    <property type="protein sequence ID" value="MFC6659896.1"/>
    <property type="molecule type" value="Genomic_DNA"/>
</dbReference>
<dbReference type="InterPro" id="IPR016919">
    <property type="entry name" value="UCP029416_PTP"/>
</dbReference>
<evidence type="ECO:0000313" key="2">
    <source>
        <dbReference type="Proteomes" id="UP001596317"/>
    </source>
</evidence>
<dbReference type="PIRSF" id="PIRSF029416">
    <property type="entry name" value="UCP029416_PTP"/>
    <property type="match status" value="1"/>
</dbReference>
<gene>
    <name evidence="1" type="ORF">ACFP90_05665</name>
</gene>
<protein>
    <submittedName>
        <fullName evidence="1">Phosphotyrosine protein phosphatase</fullName>
    </submittedName>
</protein>
<organism evidence="1 2">
    <name type="scientific">Deinococcus multiflagellatus</name>
    <dbReference type="NCBI Taxonomy" id="1656887"/>
    <lineage>
        <taxon>Bacteria</taxon>
        <taxon>Thermotogati</taxon>
        <taxon>Deinococcota</taxon>
        <taxon>Deinococci</taxon>
        <taxon>Deinococcales</taxon>
        <taxon>Deinococcaceae</taxon>
        <taxon>Deinococcus</taxon>
    </lineage>
</organism>
<dbReference type="SUPFAM" id="SSF52788">
    <property type="entry name" value="Phosphotyrosine protein phosphatases I"/>
    <property type="match status" value="1"/>
</dbReference>
<comment type="caution">
    <text evidence="1">The sequence shown here is derived from an EMBL/GenBank/DDBJ whole genome shotgun (WGS) entry which is preliminary data.</text>
</comment>